<feature type="domain" description="RNA-binding S4" evidence="2">
    <location>
        <begin position="5"/>
        <end position="24"/>
    </location>
</feature>
<sequence>MIYLLVNGKKVNIPSYLVKEGDVITIRKKAVSQKLAQRYQ</sequence>
<evidence type="ECO:0000313" key="4">
    <source>
        <dbReference type="Proteomes" id="UP000218113"/>
    </source>
</evidence>
<dbReference type="Pfam" id="PF01479">
    <property type="entry name" value="S4"/>
    <property type="match status" value="1"/>
</dbReference>
<dbReference type="CDD" id="cd00165">
    <property type="entry name" value="S4"/>
    <property type="match status" value="1"/>
</dbReference>
<dbReference type="SUPFAM" id="SSF55174">
    <property type="entry name" value="Alpha-L RNA-binding motif"/>
    <property type="match status" value="1"/>
</dbReference>
<comment type="caution">
    <text evidence="3">The sequence shown here is derived from an EMBL/GenBank/DDBJ whole genome shotgun (WGS) entry which is preliminary data.</text>
</comment>
<dbReference type="Proteomes" id="UP000218113">
    <property type="component" value="Unassembled WGS sequence"/>
</dbReference>
<dbReference type="GO" id="GO:0003723">
    <property type="term" value="F:RNA binding"/>
    <property type="evidence" value="ECO:0007669"/>
    <property type="project" value="UniProtKB-KW"/>
</dbReference>
<evidence type="ECO:0000256" key="1">
    <source>
        <dbReference type="PROSITE-ProRule" id="PRU00182"/>
    </source>
</evidence>
<accession>A0A2A4T4L2</accession>
<dbReference type="Gene3D" id="3.10.290.10">
    <property type="entry name" value="RNA-binding S4 domain"/>
    <property type="match status" value="1"/>
</dbReference>
<name>A0A2A4T4L2_9DELT</name>
<gene>
    <name evidence="3" type="ORF">COB67_06205</name>
</gene>
<evidence type="ECO:0000259" key="2">
    <source>
        <dbReference type="Pfam" id="PF01479"/>
    </source>
</evidence>
<protein>
    <recommendedName>
        <fullName evidence="2">RNA-binding S4 domain-containing protein</fullName>
    </recommendedName>
</protein>
<proteinExistence type="predicted"/>
<organism evidence="3 4">
    <name type="scientific">SAR324 cluster bacterium</name>
    <dbReference type="NCBI Taxonomy" id="2024889"/>
    <lineage>
        <taxon>Bacteria</taxon>
        <taxon>Deltaproteobacteria</taxon>
        <taxon>SAR324 cluster</taxon>
    </lineage>
</organism>
<dbReference type="InterPro" id="IPR036986">
    <property type="entry name" value="S4_RNA-bd_sf"/>
</dbReference>
<evidence type="ECO:0000313" key="3">
    <source>
        <dbReference type="EMBL" id="PCI28513.1"/>
    </source>
</evidence>
<dbReference type="AlphaFoldDB" id="A0A2A4T4L2"/>
<dbReference type="PROSITE" id="PS50889">
    <property type="entry name" value="S4"/>
    <property type="match status" value="1"/>
</dbReference>
<dbReference type="InterPro" id="IPR002942">
    <property type="entry name" value="S4_RNA-bd"/>
</dbReference>
<keyword evidence="1" id="KW-0694">RNA-binding</keyword>
<dbReference type="EMBL" id="NVSR01000032">
    <property type="protein sequence ID" value="PCI28513.1"/>
    <property type="molecule type" value="Genomic_DNA"/>
</dbReference>
<reference evidence="4" key="1">
    <citation type="submission" date="2017-08" db="EMBL/GenBank/DDBJ databases">
        <title>A dynamic microbial community with high functional redundancy inhabits the cold, oxic subseafloor aquifer.</title>
        <authorList>
            <person name="Tully B.J."/>
            <person name="Wheat C.G."/>
            <person name="Glazer B.T."/>
            <person name="Huber J.A."/>
        </authorList>
    </citation>
    <scope>NUCLEOTIDE SEQUENCE [LARGE SCALE GENOMIC DNA]</scope>
</reference>